<keyword evidence="6" id="KW-0808">Transferase</keyword>
<keyword evidence="8" id="KW-0547">Nucleotide-binding</keyword>
<evidence type="ECO:0000256" key="5">
    <source>
        <dbReference type="ARBA" id="ARBA00022676"/>
    </source>
</evidence>
<dbReference type="Pfam" id="PF02434">
    <property type="entry name" value="Fringe"/>
    <property type="match status" value="1"/>
</dbReference>
<gene>
    <name evidence="14" type="ORF">JX265_012889</name>
</gene>
<keyword evidence="12" id="KW-0732">Signal</keyword>
<keyword evidence="9" id="KW-0735">Signal-anchor</keyword>
<evidence type="ECO:0000256" key="8">
    <source>
        <dbReference type="ARBA" id="ARBA00022741"/>
    </source>
</evidence>
<dbReference type="InterPro" id="IPR003378">
    <property type="entry name" value="Fringe-like_glycosylTrfase"/>
</dbReference>
<dbReference type="GO" id="GO:0016263">
    <property type="term" value="F:glycoprotein-N-acetylgalactosamine 3-beta-galactosyltransferase activity"/>
    <property type="evidence" value="ECO:0007669"/>
    <property type="project" value="UniProtKB-EC"/>
</dbReference>
<evidence type="ECO:0000256" key="7">
    <source>
        <dbReference type="ARBA" id="ARBA00022692"/>
    </source>
</evidence>
<keyword evidence="11" id="KW-0472">Membrane</keyword>
<evidence type="ECO:0000313" key="14">
    <source>
        <dbReference type="EMBL" id="KAI1853000.1"/>
    </source>
</evidence>
<dbReference type="EC" id="2.4.1.122" evidence="4"/>
<evidence type="ECO:0000256" key="4">
    <source>
        <dbReference type="ARBA" id="ARBA00012557"/>
    </source>
</evidence>
<comment type="caution">
    <text evidence="14">The sequence shown here is derived from an EMBL/GenBank/DDBJ whole genome shotgun (WGS) entry which is preliminary data.</text>
</comment>
<keyword evidence="7" id="KW-0812">Transmembrane</keyword>
<dbReference type="GO" id="GO:0016020">
    <property type="term" value="C:membrane"/>
    <property type="evidence" value="ECO:0007669"/>
    <property type="project" value="UniProtKB-SubCell"/>
</dbReference>
<dbReference type="PANTHER" id="PTHR23033:SF47">
    <property type="entry name" value="APPLE DOMAIN-CONTAINING PROTEIN-RELATED"/>
    <property type="match status" value="1"/>
</dbReference>
<sequence length="478" mass="53915">MRLRRPRSALIAGAILAITLLYLHQSSGSWTPLASAVPAVRLCPEPPLLEDILVVLRTGATEALEKLPNHFDTTLTCVPDYVIYSDAEEYIKGHHTYDVLNEVNEAVKREAPEFKLYEQLRTNGRAGLNYEIIFGSGPTGALENPGWKLDKWKFLPMVRRALLHRPTAKWFVFVESDTYMLWQNVVEYLSKFNSSEAHYLGKHMYIGSVLFAHGGSGFILSNPAAAKVAAHWKSHEDEYDRYTLGEWAGDMVLGKVLKDVNIDLFWAFPHLQGDSLTTIDWNVSKVDRQPWCYAPLTFHHMNKAEFGSLWEFEQLWLRRNTAVPKFRDIFKAIILPRLRPDLGEWDNISGGIEYSDEATAKLSDEKKRALSMVERKAQTSFDSCREACESTALCIQFSHAPGKCLISSELRLGNAADSQCLEYSRAAGRCIKTTAANNGDSSVSSAVVRSGWIMSRVSQYVDELDQSCTGPEEDYWVT</sequence>
<comment type="subcellular location">
    <subcellularLocation>
        <location evidence="1">Membrane</location>
        <topology evidence="1">Single-pass type II membrane protein</topology>
    </subcellularLocation>
</comment>
<feature type="chain" id="PRO_5040455566" description="N-acetylgalactosaminide beta-1,3-galactosyltransferase" evidence="12">
    <location>
        <begin position="29"/>
        <end position="478"/>
    </location>
</feature>
<evidence type="ECO:0000313" key="15">
    <source>
        <dbReference type="Proteomes" id="UP000829685"/>
    </source>
</evidence>
<evidence type="ECO:0000256" key="9">
    <source>
        <dbReference type="ARBA" id="ARBA00022968"/>
    </source>
</evidence>
<feature type="signal peptide" evidence="12">
    <location>
        <begin position="1"/>
        <end position="28"/>
    </location>
</feature>
<evidence type="ECO:0000256" key="2">
    <source>
        <dbReference type="ARBA" id="ARBA00004922"/>
    </source>
</evidence>
<feature type="domain" description="Fringe-like glycosyltransferase" evidence="13">
    <location>
        <begin position="167"/>
        <end position="264"/>
    </location>
</feature>
<comment type="similarity">
    <text evidence="3">Belongs to the glycosyltransferase 31 family. Beta3-Gal-T subfamily.</text>
</comment>
<accession>A0A9Q0AJB6</accession>
<evidence type="ECO:0000256" key="1">
    <source>
        <dbReference type="ARBA" id="ARBA00004606"/>
    </source>
</evidence>
<evidence type="ECO:0000256" key="12">
    <source>
        <dbReference type="SAM" id="SignalP"/>
    </source>
</evidence>
<dbReference type="InterPro" id="IPR026050">
    <property type="entry name" value="C1GALT1/C1GALT1_chp1"/>
</dbReference>
<organism evidence="14 15">
    <name type="scientific">Neoarthrinium moseri</name>
    <dbReference type="NCBI Taxonomy" id="1658444"/>
    <lineage>
        <taxon>Eukaryota</taxon>
        <taxon>Fungi</taxon>
        <taxon>Dikarya</taxon>
        <taxon>Ascomycota</taxon>
        <taxon>Pezizomycotina</taxon>
        <taxon>Sordariomycetes</taxon>
        <taxon>Xylariomycetidae</taxon>
        <taxon>Amphisphaeriales</taxon>
        <taxon>Apiosporaceae</taxon>
        <taxon>Neoarthrinium</taxon>
    </lineage>
</organism>
<evidence type="ECO:0000259" key="13">
    <source>
        <dbReference type="Pfam" id="PF02434"/>
    </source>
</evidence>
<evidence type="ECO:0000256" key="11">
    <source>
        <dbReference type="ARBA" id="ARBA00023136"/>
    </source>
</evidence>
<reference evidence="14" key="1">
    <citation type="submission" date="2021-03" db="EMBL/GenBank/DDBJ databases">
        <title>Revisited historic fungal species revealed as producer of novel bioactive compounds through whole genome sequencing and comparative genomics.</title>
        <authorList>
            <person name="Vignolle G.A."/>
            <person name="Hochenegger N."/>
            <person name="Mach R.L."/>
            <person name="Mach-Aigner A.R."/>
            <person name="Javad Rahimi M."/>
            <person name="Salim K.A."/>
            <person name="Chan C.M."/>
            <person name="Lim L.B.L."/>
            <person name="Cai F."/>
            <person name="Druzhinina I.S."/>
            <person name="U'Ren J.M."/>
            <person name="Derntl C."/>
        </authorList>
    </citation>
    <scope>NUCLEOTIDE SEQUENCE</scope>
    <source>
        <strain evidence="14">TUCIM 5799</strain>
    </source>
</reference>
<name>A0A9Q0AJB6_9PEZI</name>
<dbReference type="AlphaFoldDB" id="A0A9Q0AJB6"/>
<dbReference type="Proteomes" id="UP000829685">
    <property type="component" value="Unassembled WGS sequence"/>
</dbReference>
<dbReference type="EMBL" id="JAFIMR010000059">
    <property type="protein sequence ID" value="KAI1853000.1"/>
    <property type="molecule type" value="Genomic_DNA"/>
</dbReference>
<keyword evidence="5" id="KW-0328">Glycosyltransferase</keyword>
<protein>
    <recommendedName>
        <fullName evidence="4">N-acetylgalactosaminide beta-1,3-galactosyltransferase</fullName>
        <ecNumber evidence="4">2.4.1.122</ecNumber>
    </recommendedName>
</protein>
<proteinExistence type="inferred from homology"/>
<evidence type="ECO:0000256" key="6">
    <source>
        <dbReference type="ARBA" id="ARBA00022679"/>
    </source>
</evidence>
<evidence type="ECO:0000256" key="10">
    <source>
        <dbReference type="ARBA" id="ARBA00022989"/>
    </source>
</evidence>
<keyword evidence="10" id="KW-1133">Transmembrane helix</keyword>
<keyword evidence="15" id="KW-1185">Reference proteome</keyword>
<comment type="pathway">
    <text evidence="2">Protein modification; protein glycosylation.</text>
</comment>
<dbReference type="GO" id="GO:0000166">
    <property type="term" value="F:nucleotide binding"/>
    <property type="evidence" value="ECO:0007669"/>
    <property type="project" value="UniProtKB-KW"/>
</dbReference>
<dbReference type="Gene3D" id="3.90.550.50">
    <property type="match status" value="1"/>
</dbReference>
<dbReference type="PANTHER" id="PTHR23033">
    <property type="entry name" value="BETA1,3-GALACTOSYLTRANSFERASE"/>
    <property type="match status" value="1"/>
</dbReference>
<evidence type="ECO:0000256" key="3">
    <source>
        <dbReference type="ARBA" id="ARBA00006462"/>
    </source>
</evidence>